<name>A0AAW9DM97_ACIAO</name>
<evidence type="ECO:0000256" key="2">
    <source>
        <dbReference type="ARBA" id="ARBA00002704"/>
    </source>
</evidence>
<evidence type="ECO:0000256" key="5">
    <source>
        <dbReference type="ARBA" id="ARBA00022631"/>
    </source>
</evidence>
<dbReference type="InterPro" id="IPR000895">
    <property type="entry name" value="Transthyretin/HIU_hydrolase"/>
</dbReference>
<dbReference type="EMBL" id="JAWXYB010000018">
    <property type="protein sequence ID" value="MDX5930178.1"/>
    <property type="molecule type" value="Genomic_DNA"/>
</dbReference>
<gene>
    <name evidence="10" type="primary">uraH</name>
    <name evidence="10" type="ORF">SIL87_05275</name>
</gene>
<reference evidence="10 11" key="1">
    <citation type="submission" date="2023-11" db="EMBL/GenBank/DDBJ databases">
        <title>MicrobeMod: A computational toolkit for identifying prokaryotic methylation and restriction-modification with nanopore sequencing.</title>
        <authorList>
            <person name="Crits-Christoph A."/>
            <person name="Kang S.C."/>
            <person name="Lee H."/>
            <person name="Ostrov N."/>
        </authorList>
    </citation>
    <scope>NUCLEOTIDE SEQUENCE [LARGE SCALE GENOMIC DNA]</scope>
    <source>
        <strain evidence="10 11">DSMZ 700</strain>
    </source>
</reference>
<evidence type="ECO:0000256" key="7">
    <source>
        <dbReference type="PIRSR" id="PIRSR600895-51"/>
    </source>
</evidence>
<dbReference type="Pfam" id="PF00576">
    <property type="entry name" value="Transthyretin"/>
    <property type="match status" value="1"/>
</dbReference>
<dbReference type="EC" id="3.5.2.17" evidence="8"/>
<feature type="domain" description="Transthyretin/hydroxyisourate hydrolase" evidence="9">
    <location>
        <begin position="4"/>
        <end position="111"/>
    </location>
</feature>
<accession>A0AAW9DM97</accession>
<evidence type="ECO:0000259" key="9">
    <source>
        <dbReference type="Pfam" id="PF00576"/>
    </source>
</evidence>
<comment type="catalytic activity">
    <reaction evidence="1 8">
        <text>5-hydroxyisourate + H2O = 5-hydroxy-2-oxo-4-ureido-2,5-dihydro-1H-imidazole-5-carboxylate + H(+)</text>
        <dbReference type="Rhea" id="RHEA:23736"/>
        <dbReference type="ChEBI" id="CHEBI:15377"/>
        <dbReference type="ChEBI" id="CHEBI:15378"/>
        <dbReference type="ChEBI" id="CHEBI:18072"/>
        <dbReference type="ChEBI" id="CHEBI:58639"/>
        <dbReference type="EC" id="3.5.2.17"/>
    </reaction>
</comment>
<proteinExistence type="inferred from homology"/>
<dbReference type="RefSeq" id="WP_319613140.1">
    <property type="nucleotide sequence ID" value="NZ_JAWXYB010000018.1"/>
</dbReference>
<dbReference type="AlphaFoldDB" id="A0AAW9DM97"/>
<evidence type="ECO:0000256" key="3">
    <source>
        <dbReference type="ARBA" id="ARBA00009850"/>
    </source>
</evidence>
<dbReference type="PROSITE" id="PS00768">
    <property type="entry name" value="TRANSTHYRETIN_1"/>
    <property type="match status" value="1"/>
</dbReference>
<protein>
    <recommendedName>
        <fullName evidence="8">5-hydroxyisourate hydrolase</fullName>
        <shortName evidence="8">HIU hydrolase</shortName>
        <shortName evidence="8">HIUHase</shortName>
        <ecNumber evidence="8">3.5.2.17</ecNumber>
    </recommendedName>
</protein>
<sequence length="112" mass="12094">MTGLTTHILDTAKGRPAPGITVRLYQAAAHQPLAEAVTDASGRALLVADDADILRAGIYELTFAVGPYFGINEAEPAFLDDIVLRFGIDPAQPHYHIPLLVSPWSYTTYRGS</sequence>
<feature type="binding site" evidence="7">
    <location>
        <position position="7"/>
    </location>
    <ligand>
        <name>substrate</name>
    </ligand>
</feature>
<dbReference type="GO" id="GO:0033971">
    <property type="term" value="F:hydroxyisourate hydrolase activity"/>
    <property type="evidence" value="ECO:0007669"/>
    <property type="project" value="UniProtKB-EC"/>
</dbReference>
<dbReference type="PANTHER" id="PTHR10395">
    <property type="entry name" value="URICASE AND TRANSTHYRETIN-RELATED"/>
    <property type="match status" value="1"/>
</dbReference>
<feature type="binding site" evidence="7">
    <location>
        <position position="109"/>
    </location>
    <ligand>
        <name>substrate</name>
    </ligand>
</feature>
<keyword evidence="6 8" id="KW-0378">Hydrolase</keyword>
<feature type="binding site" evidence="7">
    <location>
        <position position="43"/>
    </location>
    <ligand>
        <name>substrate</name>
    </ligand>
</feature>
<organism evidence="10 11">
    <name type="scientific">Acidiphilium acidophilum</name>
    <name type="common">Thiobacillus acidophilus</name>
    <dbReference type="NCBI Taxonomy" id="76588"/>
    <lineage>
        <taxon>Bacteria</taxon>
        <taxon>Pseudomonadati</taxon>
        <taxon>Pseudomonadota</taxon>
        <taxon>Alphaproteobacteria</taxon>
        <taxon>Acetobacterales</taxon>
        <taxon>Acidocellaceae</taxon>
        <taxon>Acidiphilium</taxon>
    </lineage>
</organism>
<evidence type="ECO:0000256" key="8">
    <source>
        <dbReference type="RuleBase" id="RU361270"/>
    </source>
</evidence>
<dbReference type="Gene3D" id="2.60.40.180">
    <property type="entry name" value="Transthyretin/hydroxyisourate hydrolase domain"/>
    <property type="match status" value="1"/>
</dbReference>
<dbReference type="CDD" id="cd05822">
    <property type="entry name" value="TLP_HIUase"/>
    <property type="match status" value="1"/>
</dbReference>
<keyword evidence="5 8" id="KW-0659">Purine metabolism</keyword>
<dbReference type="InterPro" id="IPR023418">
    <property type="entry name" value="Thyroxine_BS"/>
</dbReference>
<dbReference type="InterPro" id="IPR023416">
    <property type="entry name" value="Transthyretin/HIU_hydrolase_d"/>
</dbReference>
<dbReference type="NCBIfam" id="TIGR02962">
    <property type="entry name" value="hdxy_isourate"/>
    <property type="match status" value="1"/>
</dbReference>
<dbReference type="PANTHER" id="PTHR10395:SF7">
    <property type="entry name" value="5-HYDROXYISOURATE HYDROLASE"/>
    <property type="match status" value="1"/>
</dbReference>
<comment type="similarity">
    <text evidence="3 8">Belongs to the transthyretin family. 5-hydroxyisourate hydrolase subfamily.</text>
</comment>
<comment type="function">
    <text evidence="2">Catalyzes the hydrolysis of 5-hydroxyisourate (HIU) to 2-oxo-4-hydroxy-4-carboxy-5-ureidoimidazoline (OHCU).</text>
</comment>
<dbReference type="InterPro" id="IPR036817">
    <property type="entry name" value="Transthyretin/HIU_hydrolase_sf"/>
</dbReference>
<evidence type="ECO:0000313" key="11">
    <source>
        <dbReference type="Proteomes" id="UP001279553"/>
    </source>
</evidence>
<dbReference type="PROSITE" id="PS00769">
    <property type="entry name" value="TRANSTHYRETIN_2"/>
    <property type="match status" value="1"/>
</dbReference>
<dbReference type="Proteomes" id="UP001279553">
    <property type="component" value="Unassembled WGS sequence"/>
</dbReference>
<keyword evidence="11" id="KW-1185">Reference proteome</keyword>
<comment type="caution">
    <text evidence="10">The sequence shown here is derived from an EMBL/GenBank/DDBJ whole genome shotgun (WGS) entry which is preliminary data.</text>
</comment>
<evidence type="ECO:0000256" key="1">
    <source>
        <dbReference type="ARBA" id="ARBA00001043"/>
    </source>
</evidence>
<comment type="subunit">
    <text evidence="4 8">Homotetramer.</text>
</comment>
<dbReference type="SUPFAM" id="SSF49472">
    <property type="entry name" value="Transthyretin (synonym: prealbumin)"/>
    <property type="match status" value="1"/>
</dbReference>
<dbReference type="PRINTS" id="PR00189">
    <property type="entry name" value="TRNSTHYRETIN"/>
</dbReference>
<evidence type="ECO:0000256" key="4">
    <source>
        <dbReference type="ARBA" id="ARBA00011881"/>
    </source>
</evidence>
<evidence type="ECO:0000256" key="6">
    <source>
        <dbReference type="ARBA" id="ARBA00022801"/>
    </source>
</evidence>
<evidence type="ECO:0000313" key="10">
    <source>
        <dbReference type="EMBL" id="MDX5930178.1"/>
    </source>
</evidence>
<dbReference type="InterPro" id="IPR023419">
    <property type="entry name" value="Transthyretin_CS"/>
</dbReference>
<dbReference type="GO" id="GO:0006144">
    <property type="term" value="P:purine nucleobase metabolic process"/>
    <property type="evidence" value="ECO:0007669"/>
    <property type="project" value="UniProtKB-KW"/>
</dbReference>
<dbReference type="InterPro" id="IPR014306">
    <property type="entry name" value="Hydroxyisourate_hydrolase"/>
</dbReference>